<dbReference type="EMBL" id="CAKJTG010000054">
    <property type="protein sequence ID" value="CAG9610794.1"/>
    <property type="molecule type" value="Genomic_DNA"/>
</dbReference>
<dbReference type="SUPFAM" id="SSF82171">
    <property type="entry name" value="DPP6 N-terminal domain-like"/>
    <property type="match status" value="1"/>
</dbReference>
<dbReference type="InterPro" id="IPR012854">
    <property type="entry name" value="Cu_amine_oxidase-like_N"/>
</dbReference>
<accession>A0A9C7GEA2</accession>
<dbReference type="AlphaFoldDB" id="A0A9C7GEA2"/>
<dbReference type="PANTHER" id="PTHR36842">
    <property type="entry name" value="PROTEIN TOLB HOMOLOG"/>
    <property type="match status" value="1"/>
</dbReference>
<evidence type="ECO:0000313" key="2">
    <source>
        <dbReference type="EMBL" id="CAG9610794.1"/>
    </source>
</evidence>
<evidence type="ECO:0000313" key="3">
    <source>
        <dbReference type="Proteomes" id="UP000789845"/>
    </source>
</evidence>
<proteinExistence type="predicted"/>
<reference evidence="2" key="1">
    <citation type="submission" date="2021-10" db="EMBL/GenBank/DDBJ databases">
        <authorList>
            <person name="Criscuolo A."/>
        </authorList>
    </citation>
    <scope>NUCLEOTIDE SEQUENCE</scope>
    <source>
        <strain evidence="2">CIP111885</strain>
    </source>
</reference>
<name>A0A9C7GEA2_9BACI</name>
<dbReference type="Pfam" id="PF07833">
    <property type="entry name" value="Cu_amine_oxidN1"/>
    <property type="match status" value="1"/>
</dbReference>
<protein>
    <recommendedName>
        <fullName evidence="1">Copper amine oxidase-like N-terminal domain-containing protein</fullName>
    </recommendedName>
</protein>
<dbReference type="Gene3D" id="2.120.10.30">
    <property type="entry name" value="TolB, C-terminal domain"/>
    <property type="match status" value="1"/>
</dbReference>
<feature type="domain" description="Copper amine oxidase-like N-terminal" evidence="1">
    <location>
        <begin position="48"/>
        <end position="145"/>
    </location>
</feature>
<sequence>MKRTLSSLIVAGVLVSSVPTIIPMNVVNAAQVSQDTKMKASTQYVFVDGTTQKIASLQVNGNTLYSVKEIARYTQATFTYDVKSKTYTLAVNGQKATFTRQSTHITSNNTKMELAAPVNIFNNQTYIDLESLVSALGGDVVKNEVTGAKFIVSKGLVSGSFSNAKWLNGSQILFTSEDENAYVFNVKTKKVIKQFPVLEMVSSPDGKQAVYTDDTGFVYLLDFETGKTTQISSDESFKAEFKWSSDGTKVFFLQGDKNETISSTSVKDGSITTILDDKVEYKSDLVISADGSKVFYTAAKQAETKYTDEAKSDVETIVTDGTEPQIYSVDANVQGSKPVAISSSKENKFFTTLLPNGDVLYLGVDVEDEEKLSELKLVQSNNQTTLVAEMQIESINMTKNGNVYLLVTEKDESSSIYKLDVSTKKLEKKLNTPQAVTGFDISLDEKQMVVMVSTEDGEKLTVLKNGSLEALTKTN</sequence>
<dbReference type="InterPro" id="IPR011042">
    <property type="entry name" value="6-blade_b-propeller_TolB-like"/>
</dbReference>
<keyword evidence="3" id="KW-1185">Reference proteome</keyword>
<evidence type="ECO:0000259" key="1">
    <source>
        <dbReference type="Pfam" id="PF07833"/>
    </source>
</evidence>
<dbReference type="Gene3D" id="3.30.457.10">
    <property type="entry name" value="Copper amine oxidase-like, N-terminal domain"/>
    <property type="match status" value="1"/>
</dbReference>
<organism evidence="2 3">
    <name type="scientific">Pseudoneobacillus rhizosphaerae</name>
    <dbReference type="NCBI Taxonomy" id="2880968"/>
    <lineage>
        <taxon>Bacteria</taxon>
        <taxon>Bacillati</taxon>
        <taxon>Bacillota</taxon>
        <taxon>Bacilli</taxon>
        <taxon>Bacillales</taxon>
        <taxon>Bacillaceae</taxon>
        <taxon>Pseudoneobacillus</taxon>
    </lineage>
</organism>
<dbReference type="InterPro" id="IPR036582">
    <property type="entry name" value="Mao_N_sf"/>
</dbReference>
<comment type="caution">
    <text evidence="2">The sequence shown here is derived from an EMBL/GenBank/DDBJ whole genome shotgun (WGS) entry which is preliminary data.</text>
</comment>
<dbReference type="PANTHER" id="PTHR36842:SF1">
    <property type="entry name" value="PROTEIN TOLB"/>
    <property type="match status" value="1"/>
</dbReference>
<dbReference type="Proteomes" id="UP000789845">
    <property type="component" value="Unassembled WGS sequence"/>
</dbReference>
<dbReference type="RefSeq" id="WP_230499151.1">
    <property type="nucleotide sequence ID" value="NZ_CAKJTG010000054.1"/>
</dbReference>
<gene>
    <name evidence="2" type="ORF">NEOCIP111885_04572</name>
</gene>
<dbReference type="SUPFAM" id="SSF55383">
    <property type="entry name" value="Copper amine oxidase, domain N"/>
    <property type="match status" value="1"/>
</dbReference>